<dbReference type="FunFam" id="3.40.50.1390:FF:000001">
    <property type="entry name" value="DNA recombinase"/>
    <property type="match status" value="1"/>
</dbReference>
<dbReference type="InterPro" id="IPR050639">
    <property type="entry name" value="SSR_resolvase"/>
</dbReference>
<feature type="domain" description="Resolvase/invertase-type recombinase catalytic" evidence="7">
    <location>
        <begin position="1"/>
        <end position="137"/>
    </location>
</feature>
<dbReference type="SMART" id="SM00857">
    <property type="entry name" value="Resolvase"/>
    <property type="match status" value="1"/>
</dbReference>
<accession>A0A2U9S3F0</accession>
<comment type="similarity">
    <text evidence="1">Belongs to the site-specific recombinase resolvase family.</text>
</comment>
<organism evidence="8 9">
    <name type="scientific">Azospirillum ramasamyi</name>
    <dbReference type="NCBI Taxonomy" id="682998"/>
    <lineage>
        <taxon>Bacteria</taxon>
        <taxon>Pseudomonadati</taxon>
        <taxon>Pseudomonadota</taxon>
        <taxon>Alphaproteobacteria</taxon>
        <taxon>Rhodospirillales</taxon>
        <taxon>Azospirillaceae</taxon>
        <taxon>Azospirillum</taxon>
    </lineage>
</organism>
<dbReference type="OrthoDB" id="9800103at2"/>
<dbReference type="Proteomes" id="UP000249605">
    <property type="component" value="Chromosome"/>
</dbReference>
<evidence type="ECO:0000256" key="6">
    <source>
        <dbReference type="PIRSR" id="PIRSR606118-50"/>
    </source>
</evidence>
<dbReference type="EMBL" id="CP029829">
    <property type="protein sequence ID" value="AWU93862.1"/>
    <property type="molecule type" value="Genomic_DNA"/>
</dbReference>
<dbReference type="InterPro" id="IPR006120">
    <property type="entry name" value="Resolvase_HTH_dom"/>
</dbReference>
<proteinExistence type="inferred from homology"/>
<dbReference type="GO" id="GO:0000150">
    <property type="term" value="F:DNA strand exchange activity"/>
    <property type="evidence" value="ECO:0007669"/>
    <property type="project" value="UniProtKB-KW"/>
</dbReference>
<keyword evidence="5" id="KW-0233">DNA recombination</keyword>
<evidence type="ECO:0000256" key="5">
    <source>
        <dbReference type="ARBA" id="ARBA00023172"/>
    </source>
</evidence>
<dbReference type="KEGG" id="azm:DM194_06055"/>
<protein>
    <submittedName>
        <fullName evidence="8">Recombinase family protein</fullName>
    </submittedName>
</protein>
<dbReference type="Gene3D" id="1.10.10.60">
    <property type="entry name" value="Homeodomain-like"/>
    <property type="match status" value="1"/>
</dbReference>
<evidence type="ECO:0000256" key="4">
    <source>
        <dbReference type="ARBA" id="ARBA00023125"/>
    </source>
</evidence>
<gene>
    <name evidence="8" type="ORF">DM194_06055</name>
</gene>
<dbReference type="Gene3D" id="3.40.50.1390">
    <property type="entry name" value="Resolvase, N-terminal catalytic domain"/>
    <property type="match status" value="1"/>
</dbReference>
<dbReference type="CDD" id="cd03768">
    <property type="entry name" value="SR_ResInv"/>
    <property type="match status" value="1"/>
</dbReference>
<feature type="active site" description="O-(5'-phospho-DNA)-serine intermediate" evidence="6">
    <location>
        <position position="9"/>
    </location>
</feature>
<dbReference type="RefSeq" id="WP_111066401.1">
    <property type="nucleotide sequence ID" value="NZ_CP029829.1"/>
</dbReference>
<dbReference type="InterPro" id="IPR036162">
    <property type="entry name" value="Resolvase-like_N_sf"/>
</dbReference>
<keyword evidence="9" id="KW-1185">Reference proteome</keyword>
<keyword evidence="4" id="KW-0238">DNA-binding</keyword>
<dbReference type="GO" id="GO:0015074">
    <property type="term" value="P:DNA integration"/>
    <property type="evidence" value="ECO:0007669"/>
    <property type="project" value="UniProtKB-KW"/>
</dbReference>
<evidence type="ECO:0000313" key="9">
    <source>
        <dbReference type="Proteomes" id="UP000249605"/>
    </source>
</evidence>
<evidence type="ECO:0000259" key="7">
    <source>
        <dbReference type="PROSITE" id="PS51736"/>
    </source>
</evidence>
<dbReference type="AlphaFoldDB" id="A0A2U9S3F0"/>
<reference evidence="8 9" key="1">
    <citation type="journal article" date="2019" name="Int. J. Syst. Evol. Microbiol.">
        <title>Azospirillum ramasamyi sp. nov., a novel diazotrophic bacterium isolated from fermented bovine products.</title>
        <authorList>
            <person name="Anandham R."/>
            <person name="Heo J."/>
            <person name="Krishnamoorthy R."/>
            <person name="SenthilKumar M."/>
            <person name="Gopal N.O."/>
            <person name="Kim S.J."/>
            <person name="Kwon S.W."/>
        </authorList>
    </citation>
    <scope>NUCLEOTIDE SEQUENCE [LARGE SCALE GENOMIC DNA]</scope>
    <source>
        <strain evidence="8 9">M2T2B2</strain>
    </source>
</reference>
<dbReference type="PROSITE" id="PS00398">
    <property type="entry name" value="RECOMBINASES_2"/>
    <property type="match status" value="1"/>
</dbReference>
<dbReference type="InterPro" id="IPR006118">
    <property type="entry name" value="Recombinase_CS"/>
</dbReference>
<evidence type="ECO:0000256" key="1">
    <source>
        <dbReference type="ARBA" id="ARBA00009913"/>
    </source>
</evidence>
<dbReference type="Pfam" id="PF02796">
    <property type="entry name" value="HTH_7"/>
    <property type="match status" value="1"/>
</dbReference>
<evidence type="ECO:0000313" key="8">
    <source>
        <dbReference type="EMBL" id="AWU93862.1"/>
    </source>
</evidence>
<sequence>MLIGYARTSTLDQKAGIEAQARDLQAAGCERLFREQVSSVDVANREQLAIALDFIREGDALVVTKLDRLARSVAHLMTILDALKAKGASLRILNMGIDTSTPTGKLMLTMLGGVAEFERDIMLERQREGIAKAKAEGKYKGRKPTAQAKAEDVMALKVQGVGASEIAKRLGIGRASVYRILGADA</sequence>
<keyword evidence="2" id="KW-0229">DNA integration</keyword>
<keyword evidence="3" id="KW-0230">DNA invertase</keyword>
<dbReference type="PROSITE" id="PS51736">
    <property type="entry name" value="RECOMBINASES_3"/>
    <property type="match status" value="1"/>
</dbReference>
<dbReference type="SUPFAM" id="SSF46689">
    <property type="entry name" value="Homeodomain-like"/>
    <property type="match status" value="1"/>
</dbReference>
<name>A0A2U9S3F0_9PROT</name>
<dbReference type="PANTHER" id="PTHR30461">
    <property type="entry name" value="DNA-INVERTASE FROM LAMBDOID PROPHAGE"/>
    <property type="match status" value="1"/>
</dbReference>
<dbReference type="Pfam" id="PF00239">
    <property type="entry name" value="Resolvase"/>
    <property type="match status" value="1"/>
</dbReference>
<dbReference type="GO" id="GO:0003677">
    <property type="term" value="F:DNA binding"/>
    <property type="evidence" value="ECO:0007669"/>
    <property type="project" value="UniProtKB-KW"/>
</dbReference>
<dbReference type="PANTHER" id="PTHR30461:SF26">
    <property type="entry name" value="RESOLVASE HOMOLOG YNEB"/>
    <property type="match status" value="1"/>
</dbReference>
<dbReference type="InterPro" id="IPR006119">
    <property type="entry name" value="Resolv_N"/>
</dbReference>
<evidence type="ECO:0000256" key="2">
    <source>
        <dbReference type="ARBA" id="ARBA00022908"/>
    </source>
</evidence>
<dbReference type="SUPFAM" id="SSF53041">
    <property type="entry name" value="Resolvase-like"/>
    <property type="match status" value="1"/>
</dbReference>
<dbReference type="InterPro" id="IPR009057">
    <property type="entry name" value="Homeodomain-like_sf"/>
</dbReference>
<evidence type="ECO:0000256" key="3">
    <source>
        <dbReference type="ARBA" id="ARBA00023100"/>
    </source>
</evidence>